<accession>A0A2C8YGT9</accession>
<evidence type="ECO:0000256" key="2">
    <source>
        <dbReference type="ARBA" id="ARBA00049106"/>
    </source>
</evidence>
<evidence type="ECO:0000256" key="1">
    <source>
        <dbReference type="ARBA" id="ARBA00008710"/>
    </source>
</evidence>
<dbReference type="Proteomes" id="UP000219440">
    <property type="component" value="Unassembled WGS sequence"/>
</dbReference>
<keyword evidence="4" id="KW-1185">Reference proteome</keyword>
<dbReference type="RefSeq" id="WP_097059480.1">
    <property type="nucleotide sequence ID" value="NZ_BMLC01000002.1"/>
</dbReference>
<dbReference type="GO" id="GO:0005886">
    <property type="term" value="C:plasma membrane"/>
    <property type="evidence" value="ECO:0007669"/>
    <property type="project" value="TreeGrafter"/>
</dbReference>
<evidence type="ECO:0000313" key="4">
    <source>
        <dbReference type="Proteomes" id="UP000219440"/>
    </source>
</evidence>
<dbReference type="Pfam" id="PF04075">
    <property type="entry name" value="F420H2_quin_red"/>
    <property type="match status" value="1"/>
</dbReference>
<comment type="similarity">
    <text evidence="1">Belongs to the F420H(2)-dependent quinone reductase family.</text>
</comment>
<dbReference type="OrthoDB" id="8225825at2"/>
<dbReference type="InterPro" id="IPR012349">
    <property type="entry name" value="Split_barrel_FMN-bd"/>
</dbReference>
<dbReference type="EMBL" id="OCST01000001">
    <property type="protein sequence ID" value="SOE49597.1"/>
    <property type="molecule type" value="Genomic_DNA"/>
</dbReference>
<sequence>MNEKTPPTLPPRWFVRAAWVVHRAIYRVTRGRRGLWLPKPNKWGAMRLTTIGRRTGEKRSVILGYYDDGPNLVTLAMNGWGEGEPAWWLNLLANPDATVVLANGRRAVTATAAHGTERDRLWGRWRDMGDDVDGYAKLRSAETAIVVLSLRG</sequence>
<evidence type="ECO:0000313" key="3">
    <source>
        <dbReference type="EMBL" id="SOE49597.1"/>
    </source>
</evidence>
<dbReference type="Gene3D" id="2.30.110.10">
    <property type="entry name" value="Electron Transport, Fmn-binding Protein, Chain A"/>
    <property type="match status" value="1"/>
</dbReference>
<reference evidence="3 4" key="1">
    <citation type="submission" date="2017-09" db="EMBL/GenBank/DDBJ databases">
        <authorList>
            <person name="Ehlers B."/>
            <person name="Leendertz F.H."/>
        </authorList>
    </citation>
    <scope>NUCLEOTIDE SEQUENCE [LARGE SCALE GENOMIC DNA]</scope>
    <source>
        <strain evidence="3 4">CGMCC 1.05381</strain>
    </source>
</reference>
<comment type="catalytic activity">
    <reaction evidence="2">
        <text>oxidized coenzyme F420-(gamma-L-Glu)(n) + a quinol + H(+) = reduced coenzyme F420-(gamma-L-Glu)(n) + a quinone</text>
        <dbReference type="Rhea" id="RHEA:39663"/>
        <dbReference type="Rhea" id="RHEA-COMP:12939"/>
        <dbReference type="Rhea" id="RHEA-COMP:14378"/>
        <dbReference type="ChEBI" id="CHEBI:15378"/>
        <dbReference type="ChEBI" id="CHEBI:24646"/>
        <dbReference type="ChEBI" id="CHEBI:132124"/>
        <dbReference type="ChEBI" id="CHEBI:133980"/>
        <dbReference type="ChEBI" id="CHEBI:139511"/>
    </reaction>
</comment>
<dbReference type="GO" id="GO:0016491">
    <property type="term" value="F:oxidoreductase activity"/>
    <property type="evidence" value="ECO:0007669"/>
    <property type="project" value="InterPro"/>
</dbReference>
<dbReference type="InterPro" id="IPR004378">
    <property type="entry name" value="F420H2_quin_Rdtase"/>
</dbReference>
<name>A0A2C8YGT9_9MICO</name>
<protein>
    <submittedName>
        <fullName evidence="3">Deazaflavin-dependent oxidoreductase, nitroreductase family</fullName>
    </submittedName>
</protein>
<dbReference type="AlphaFoldDB" id="A0A2C8YGT9"/>
<gene>
    <name evidence="3" type="ORF">SAMN06296378_0321</name>
</gene>
<dbReference type="GO" id="GO:0070967">
    <property type="term" value="F:coenzyme F420 binding"/>
    <property type="evidence" value="ECO:0007669"/>
    <property type="project" value="TreeGrafter"/>
</dbReference>
<proteinExistence type="inferred from homology"/>
<dbReference type="PANTHER" id="PTHR39428:SF1">
    <property type="entry name" value="F420H(2)-DEPENDENT QUINONE REDUCTASE RV1261C"/>
    <property type="match status" value="1"/>
</dbReference>
<dbReference type="PANTHER" id="PTHR39428">
    <property type="entry name" value="F420H(2)-DEPENDENT QUINONE REDUCTASE RV1261C"/>
    <property type="match status" value="1"/>
</dbReference>
<organism evidence="3 4">
    <name type="scientific">Salinibacterium xinjiangense</name>
    <dbReference type="NCBI Taxonomy" id="386302"/>
    <lineage>
        <taxon>Bacteria</taxon>
        <taxon>Bacillati</taxon>
        <taxon>Actinomycetota</taxon>
        <taxon>Actinomycetes</taxon>
        <taxon>Micrococcales</taxon>
        <taxon>Microbacteriaceae</taxon>
        <taxon>Salinibacterium</taxon>
    </lineage>
</organism>
<dbReference type="NCBIfam" id="TIGR00026">
    <property type="entry name" value="hi_GC_TIGR00026"/>
    <property type="match status" value="1"/>
</dbReference>